<sequence length="397" mass="43776">MKTALVAASLLQSTVGFSTTLKSANVISLPGFKTGSQPVSRCSSALPSTISSNDDLLPGISAIGEANGQLSEQLEGLSDSNYFRLYCVDILASCEYMPQELFECYSETCEVYPIDDDEIPERLRTHDYNENEFEIDGWARWDMPSNDYYDLEQFPEGYTAYDGSSVWNYIHSKICFQNFGYDDDHWKADFNKAVSGLHSVVSAQVIRGINDKVASGEAFGADEVWTDPKAEFARRMGSTGETPLAVENLYFTYMILLSAVGSMRGKLMQDCDAGVFDAETASFIKTAISLPIFDNPAIGVAAQKLSNHAVQSPGDLWEARMRSRELLRIVNCVQCNKCRLHGKIAMMGLSTALQVLVGGPNGKMQDPNQIRRVELAALVTTLYKASKAIKLCQQMTV</sequence>
<feature type="chain" id="PRO_5042112169" description="Endoplasmic reticulum oxidoreductin 1" evidence="16">
    <location>
        <begin position="17"/>
        <end position="397"/>
    </location>
</feature>
<organism evidence="17 18">
    <name type="scientific">Cylindrotheca closterium</name>
    <dbReference type="NCBI Taxonomy" id="2856"/>
    <lineage>
        <taxon>Eukaryota</taxon>
        <taxon>Sar</taxon>
        <taxon>Stramenopiles</taxon>
        <taxon>Ochrophyta</taxon>
        <taxon>Bacillariophyta</taxon>
        <taxon>Bacillariophyceae</taxon>
        <taxon>Bacillariophycidae</taxon>
        <taxon>Bacillariales</taxon>
        <taxon>Bacillariaceae</taxon>
        <taxon>Cylindrotheca</taxon>
    </lineage>
</organism>
<keyword evidence="9" id="KW-0274">FAD</keyword>
<evidence type="ECO:0000256" key="2">
    <source>
        <dbReference type="ARBA" id="ARBA00004367"/>
    </source>
</evidence>
<keyword evidence="10" id="KW-0249">Electron transport</keyword>
<feature type="signal peptide" evidence="16">
    <location>
        <begin position="1"/>
        <end position="16"/>
    </location>
</feature>
<dbReference type="GO" id="GO:0071949">
    <property type="term" value="F:FAD binding"/>
    <property type="evidence" value="ECO:0007669"/>
    <property type="project" value="InterPro"/>
</dbReference>
<evidence type="ECO:0000256" key="16">
    <source>
        <dbReference type="SAM" id="SignalP"/>
    </source>
</evidence>
<keyword evidence="15" id="KW-0676">Redox-active center</keyword>
<reference evidence="17" key="1">
    <citation type="submission" date="2023-08" db="EMBL/GenBank/DDBJ databases">
        <authorList>
            <person name="Audoor S."/>
            <person name="Bilcke G."/>
        </authorList>
    </citation>
    <scope>NUCLEOTIDE SEQUENCE</scope>
</reference>
<dbReference type="GO" id="GO:0005789">
    <property type="term" value="C:endoplasmic reticulum membrane"/>
    <property type="evidence" value="ECO:0007669"/>
    <property type="project" value="UniProtKB-SubCell"/>
</dbReference>
<keyword evidence="7 16" id="KW-0732">Signal</keyword>
<dbReference type="GO" id="GO:0034975">
    <property type="term" value="P:protein folding in endoplasmic reticulum"/>
    <property type="evidence" value="ECO:0007669"/>
    <property type="project" value="InterPro"/>
</dbReference>
<keyword evidence="11" id="KW-0560">Oxidoreductase</keyword>
<protein>
    <recommendedName>
        <fullName evidence="19">Endoplasmic reticulum oxidoreductin 1</fullName>
    </recommendedName>
</protein>
<keyword evidence="12" id="KW-0472">Membrane</keyword>
<evidence type="ECO:0000256" key="4">
    <source>
        <dbReference type="ARBA" id="ARBA00011802"/>
    </source>
</evidence>
<keyword evidence="5" id="KW-0813">Transport</keyword>
<evidence type="ECO:0000256" key="3">
    <source>
        <dbReference type="ARBA" id="ARBA00008277"/>
    </source>
</evidence>
<accession>A0AAD2JQ28</accession>
<gene>
    <name evidence="17" type="ORF">CYCCA115_LOCUS23719</name>
</gene>
<evidence type="ECO:0000313" key="18">
    <source>
        <dbReference type="Proteomes" id="UP001295423"/>
    </source>
</evidence>
<dbReference type="GO" id="GO:0016972">
    <property type="term" value="F:thiol oxidase activity"/>
    <property type="evidence" value="ECO:0007669"/>
    <property type="project" value="InterPro"/>
</dbReference>
<comment type="subunit">
    <text evidence="4">May function both as a monomer and a homodimer.</text>
</comment>
<evidence type="ECO:0008006" key="19">
    <source>
        <dbReference type="Google" id="ProtNLM"/>
    </source>
</evidence>
<evidence type="ECO:0000256" key="8">
    <source>
        <dbReference type="ARBA" id="ARBA00022824"/>
    </source>
</evidence>
<dbReference type="AlphaFoldDB" id="A0AAD2JQ28"/>
<proteinExistence type="inferred from homology"/>
<dbReference type="PANTHER" id="PTHR12613:SF0">
    <property type="entry name" value="ERO1-LIKE PROTEIN"/>
    <property type="match status" value="1"/>
</dbReference>
<evidence type="ECO:0000313" key="17">
    <source>
        <dbReference type="EMBL" id="CAJ1969458.1"/>
    </source>
</evidence>
<dbReference type="PANTHER" id="PTHR12613">
    <property type="entry name" value="ERO1-RELATED"/>
    <property type="match status" value="1"/>
</dbReference>
<evidence type="ECO:0000256" key="11">
    <source>
        <dbReference type="ARBA" id="ARBA00023002"/>
    </source>
</evidence>
<name>A0AAD2JQ28_9STRA</name>
<dbReference type="Pfam" id="PF04137">
    <property type="entry name" value="ERO1"/>
    <property type="match status" value="1"/>
</dbReference>
<evidence type="ECO:0000256" key="10">
    <source>
        <dbReference type="ARBA" id="ARBA00022982"/>
    </source>
</evidence>
<dbReference type="EMBL" id="CAKOGP040002424">
    <property type="protein sequence ID" value="CAJ1969458.1"/>
    <property type="molecule type" value="Genomic_DNA"/>
</dbReference>
<evidence type="ECO:0000256" key="1">
    <source>
        <dbReference type="ARBA" id="ARBA00001974"/>
    </source>
</evidence>
<comment type="cofactor">
    <cofactor evidence="1">
        <name>FAD</name>
        <dbReference type="ChEBI" id="CHEBI:57692"/>
    </cofactor>
</comment>
<evidence type="ECO:0000256" key="5">
    <source>
        <dbReference type="ARBA" id="ARBA00022448"/>
    </source>
</evidence>
<evidence type="ECO:0000256" key="13">
    <source>
        <dbReference type="ARBA" id="ARBA00023157"/>
    </source>
</evidence>
<keyword evidence="6" id="KW-0285">Flavoprotein</keyword>
<dbReference type="SUPFAM" id="SSF110019">
    <property type="entry name" value="ERO1-like"/>
    <property type="match status" value="1"/>
</dbReference>
<evidence type="ECO:0000256" key="7">
    <source>
        <dbReference type="ARBA" id="ARBA00022729"/>
    </source>
</evidence>
<keyword evidence="13" id="KW-1015">Disulfide bond</keyword>
<evidence type="ECO:0000256" key="9">
    <source>
        <dbReference type="ARBA" id="ARBA00022827"/>
    </source>
</evidence>
<comment type="caution">
    <text evidence="17">The sequence shown here is derived from an EMBL/GenBank/DDBJ whole genome shotgun (WGS) entry which is preliminary data.</text>
</comment>
<comment type="subcellular location">
    <subcellularLocation>
        <location evidence="2">Endoplasmic reticulum membrane</location>
        <topology evidence="2">Peripheral membrane protein</topology>
        <orientation evidence="2">Lumenal side</orientation>
    </subcellularLocation>
</comment>
<dbReference type="InterPro" id="IPR007266">
    <property type="entry name" value="Ero1"/>
</dbReference>
<dbReference type="GO" id="GO:0015035">
    <property type="term" value="F:protein-disulfide reductase activity"/>
    <property type="evidence" value="ECO:0007669"/>
    <property type="project" value="InterPro"/>
</dbReference>
<evidence type="ECO:0000256" key="6">
    <source>
        <dbReference type="ARBA" id="ARBA00022630"/>
    </source>
</evidence>
<keyword evidence="8" id="KW-0256">Endoplasmic reticulum</keyword>
<dbReference type="Proteomes" id="UP001295423">
    <property type="component" value="Unassembled WGS sequence"/>
</dbReference>
<evidence type="ECO:0000256" key="15">
    <source>
        <dbReference type="ARBA" id="ARBA00023284"/>
    </source>
</evidence>
<keyword evidence="18" id="KW-1185">Reference proteome</keyword>
<evidence type="ECO:0000256" key="12">
    <source>
        <dbReference type="ARBA" id="ARBA00023136"/>
    </source>
</evidence>
<evidence type="ECO:0000256" key="14">
    <source>
        <dbReference type="ARBA" id="ARBA00023180"/>
    </source>
</evidence>
<keyword evidence="14" id="KW-0325">Glycoprotein</keyword>
<dbReference type="InterPro" id="IPR037192">
    <property type="entry name" value="ERO1-like_sf"/>
</dbReference>
<comment type="similarity">
    <text evidence="3">Belongs to the EROs family.</text>
</comment>